<sequence length="121" mass="13362">MPSAPNTNTSFDEIRTTDGAVCRSSNGGNFIIHGGVSDANSDFNNHYYGRGIDDEQGIYVGFAYSFGGGERIDCSRLAKIEFEKAELELQKLRAEIEALEQLKNLQAMQLNGELPPLSYEH</sequence>
<dbReference type="Proteomes" id="UP000535589">
    <property type="component" value="Unassembled WGS sequence"/>
</dbReference>
<keyword evidence="1" id="KW-0175">Coiled coil</keyword>
<protein>
    <submittedName>
        <fullName evidence="2">Uncharacterized protein</fullName>
    </submittedName>
</protein>
<organism evidence="2 3">
    <name type="scientific">Vibrio agarilyticus</name>
    <dbReference type="NCBI Taxonomy" id="2726741"/>
    <lineage>
        <taxon>Bacteria</taxon>
        <taxon>Pseudomonadati</taxon>
        <taxon>Pseudomonadota</taxon>
        <taxon>Gammaproteobacteria</taxon>
        <taxon>Vibrionales</taxon>
        <taxon>Vibrionaceae</taxon>
        <taxon>Vibrio</taxon>
    </lineage>
</organism>
<evidence type="ECO:0000313" key="3">
    <source>
        <dbReference type="Proteomes" id="UP000535589"/>
    </source>
</evidence>
<reference evidence="2 3" key="1">
    <citation type="submission" date="2020-04" db="EMBL/GenBank/DDBJ databases">
        <title>Vibrio sp. SM6, a novel species isolated from seawater.</title>
        <authorList>
            <person name="Wang X."/>
        </authorList>
    </citation>
    <scope>NUCLEOTIDE SEQUENCE [LARGE SCALE GENOMIC DNA]</scope>
    <source>
        <strain evidence="2 3">SM6</strain>
    </source>
</reference>
<accession>A0A7X8TTS9</accession>
<keyword evidence="3" id="KW-1185">Reference proteome</keyword>
<gene>
    <name evidence="2" type="ORF">HGP28_16095</name>
</gene>
<dbReference type="AlphaFoldDB" id="A0A7X8TTS9"/>
<feature type="coiled-coil region" evidence="1">
    <location>
        <begin position="75"/>
        <end position="109"/>
    </location>
</feature>
<dbReference type="EMBL" id="JABAIK010000020">
    <property type="protein sequence ID" value="NLS14402.1"/>
    <property type="molecule type" value="Genomic_DNA"/>
</dbReference>
<proteinExistence type="predicted"/>
<comment type="caution">
    <text evidence="2">The sequence shown here is derived from an EMBL/GenBank/DDBJ whole genome shotgun (WGS) entry which is preliminary data.</text>
</comment>
<evidence type="ECO:0000313" key="2">
    <source>
        <dbReference type="EMBL" id="NLS14402.1"/>
    </source>
</evidence>
<evidence type="ECO:0000256" key="1">
    <source>
        <dbReference type="SAM" id="Coils"/>
    </source>
</evidence>
<name>A0A7X8TTS9_9VIBR</name>